<protein>
    <recommendedName>
        <fullName evidence="1">Hemerythrin-like domain-containing protein</fullName>
    </recommendedName>
</protein>
<organism evidence="2 3">
    <name type="scientific">Streptosporangium carneum</name>
    <dbReference type="NCBI Taxonomy" id="47481"/>
    <lineage>
        <taxon>Bacteria</taxon>
        <taxon>Bacillati</taxon>
        <taxon>Actinomycetota</taxon>
        <taxon>Actinomycetes</taxon>
        <taxon>Streptosporangiales</taxon>
        <taxon>Streptosporangiaceae</taxon>
        <taxon>Streptosporangium</taxon>
    </lineage>
</organism>
<dbReference type="InterPro" id="IPR012312">
    <property type="entry name" value="Hemerythrin-like"/>
</dbReference>
<sequence length="201" mass="22503">MPDLVAFLAFHAGLRRDFGRLADALAACDPADAPRRALIDEHLALLLRALHHHHVIEDEEIWPLLRTLAPGAGDVMDRLHAEHREMDAVVGRLSAVGRSTGEQVDDLRLMHRLVGDHLDLEEHGMVPLIREHVAADWWEGASRRATSGYGRDLPMVAAWTVDAAGPDQRERLVAATPVILRVLYRLSWRRAYECRAAQVFG</sequence>
<keyword evidence="3" id="KW-1185">Reference proteome</keyword>
<accession>A0A9W6IBN6</accession>
<evidence type="ECO:0000259" key="1">
    <source>
        <dbReference type="Pfam" id="PF01814"/>
    </source>
</evidence>
<name>A0A9W6IBN6_9ACTN</name>
<dbReference type="Proteomes" id="UP001143474">
    <property type="component" value="Unassembled WGS sequence"/>
</dbReference>
<proteinExistence type="predicted"/>
<comment type="caution">
    <text evidence="2">The sequence shown here is derived from an EMBL/GenBank/DDBJ whole genome shotgun (WGS) entry which is preliminary data.</text>
</comment>
<gene>
    <name evidence="2" type="ORF">GCM10017600_81500</name>
</gene>
<dbReference type="EMBL" id="BSEV01000036">
    <property type="protein sequence ID" value="GLK14738.1"/>
    <property type="molecule type" value="Genomic_DNA"/>
</dbReference>
<feature type="domain" description="Hemerythrin-like" evidence="1">
    <location>
        <begin position="8"/>
        <end position="129"/>
    </location>
</feature>
<evidence type="ECO:0000313" key="3">
    <source>
        <dbReference type="Proteomes" id="UP001143474"/>
    </source>
</evidence>
<reference evidence="2" key="1">
    <citation type="journal article" date="2014" name="Int. J. Syst. Evol. Microbiol.">
        <title>Complete genome sequence of Corynebacterium casei LMG S-19264T (=DSM 44701T), isolated from a smear-ripened cheese.</title>
        <authorList>
            <consortium name="US DOE Joint Genome Institute (JGI-PGF)"/>
            <person name="Walter F."/>
            <person name="Albersmeier A."/>
            <person name="Kalinowski J."/>
            <person name="Ruckert C."/>
        </authorList>
    </citation>
    <scope>NUCLEOTIDE SEQUENCE</scope>
    <source>
        <strain evidence="2">VKM Ac-2007</strain>
    </source>
</reference>
<dbReference type="Gene3D" id="1.20.120.520">
    <property type="entry name" value="nmb1532 protein domain like"/>
    <property type="match status" value="1"/>
</dbReference>
<evidence type="ECO:0000313" key="2">
    <source>
        <dbReference type="EMBL" id="GLK14738.1"/>
    </source>
</evidence>
<reference evidence="2" key="2">
    <citation type="submission" date="2023-01" db="EMBL/GenBank/DDBJ databases">
        <authorList>
            <person name="Sun Q."/>
            <person name="Evtushenko L."/>
        </authorList>
    </citation>
    <scope>NUCLEOTIDE SEQUENCE</scope>
    <source>
        <strain evidence="2">VKM Ac-2007</strain>
    </source>
</reference>
<dbReference type="AlphaFoldDB" id="A0A9W6IBN6"/>
<dbReference type="Pfam" id="PF01814">
    <property type="entry name" value="Hemerythrin"/>
    <property type="match status" value="1"/>
</dbReference>